<dbReference type="PROSITE" id="PS00061">
    <property type="entry name" value="ADH_SHORT"/>
    <property type="match status" value="1"/>
</dbReference>
<dbReference type="PRINTS" id="PR00081">
    <property type="entry name" value="GDHRDH"/>
</dbReference>
<dbReference type="PRINTS" id="PR00080">
    <property type="entry name" value="SDRFAMILY"/>
</dbReference>
<proteinExistence type="inferred from homology"/>
<evidence type="ECO:0000256" key="1">
    <source>
        <dbReference type="ARBA" id="ARBA00006484"/>
    </source>
</evidence>
<dbReference type="GO" id="GO:0016491">
    <property type="term" value="F:oxidoreductase activity"/>
    <property type="evidence" value="ECO:0007669"/>
    <property type="project" value="UniProtKB-KW"/>
</dbReference>
<dbReference type="SUPFAM" id="SSF51735">
    <property type="entry name" value="NAD(P)-binding Rossmann-fold domains"/>
    <property type="match status" value="1"/>
</dbReference>
<protein>
    <submittedName>
        <fullName evidence="3">3-oxoacyl-[acyl-carrier protein] reductase</fullName>
    </submittedName>
</protein>
<name>A0A368XBK7_9BURK</name>
<dbReference type="AlphaFoldDB" id="A0A368XBK7"/>
<evidence type="ECO:0000256" key="2">
    <source>
        <dbReference type="ARBA" id="ARBA00023002"/>
    </source>
</evidence>
<comment type="similarity">
    <text evidence="1">Belongs to the short-chain dehydrogenases/reductases (SDR) family.</text>
</comment>
<sequence>MNTNRQAQTAIITGGARGLGLGIAKRLADEGTDVILWDVNFQGFDAATAGLQPLLQQQVDVSNWESVGRAFQEAVEVAGGQIQILVNNAGINGPIAPTAEYPLDQWQRVIDIDLTGVFHCCRAAIPHMTHKGYGRIVNVASIAGKEGNPNSAAYAAAKGGVIAFTKSIAKEIAQSGVLVNCVAPTMAETDLLQQMTPEFISGIKAKIPMGRFLKIEEVAAMVAWIAGPDCSFTTGFTFDLTGGRATY</sequence>
<dbReference type="RefSeq" id="WP_114472532.1">
    <property type="nucleotide sequence ID" value="NZ_QPJK01000017.1"/>
</dbReference>
<dbReference type="InterPro" id="IPR002347">
    <property type="entry name" value="SDR_fam"/>
</dbReference>
<dbReference type="Proteomes" id="UP000252884">
    <property type="component" value="Unassembled WGS sequence"/>
</dbReference>
<dbReference type="OrthoDB" id="8888385at2"/>
<accession>A0A368XBK7</accession>
<dbReference type="Gene3D" id="3.40.50.720">
    <property type="entry name" value="NAD(P)-binding Rossmann-like Domain"/>
    <property type="match status" value="1"/>
</dbReference>
<gene>
    <name evidence="3" type="ORF">DES41_11735</name>
</gene>
<keyword evidence="4" id="KW-1185">Reference proteome</keyword>
<dbReference type="PANTHER" id="PTHR42879:SF2">
    <property type="entry name" value="3-OXOACYL-[ACYL-CARRIER-PROTEIN] REDUCTASE FABG"/>
    <property type="match status" value="1"/>
</dbReference>
<dbReference type="InterPro" id="IPR050259">
    <property type="entry name" value="SDR"/>
</dbReference>
<dbReference type="InterPro" id="IPR036291">
    <property type="entry name" value="NAD(P)-bd_dom_sf"/>
</dbReference>
<evidence type="ECO:0000313" key="3">
    <source>
        <dbReference type="EMBL" id="RCW63817.1"/>
    </source>
</evidence>
<reference evidence="3 4" key="1">
    <citation type="submission" date="2018-07" db="EMBL/GenBank/DDBJ databases">
        <title>Genomic Encyclopedia of Type Strains, Phase IV (KMG-IV): sequencing the most valuable type-strain genomes for metagenomic binning, comparative biology and taxonomic classification.</title>
        <authorList>
            <person name="Goeker M."/>
        </authorList>
    </citation>
    <scope>NUCLEOTIDE SEQUENCE [LARGE SCALE GENOMIC DNA]</scope>
    <source>
        <strain evidence="3 4">DSM 21634</strain>
    </source>
</reference>
<organism evidence="3 4">
    <name type="scientific">Pseudorhodoferax soli</name>
    <dbReference type="NCBI Taxonomy" id="545864"/>
    <lineage>
        <taxon>Bacteria</taxon>
        <taxon>Pseudomonadati</taxon>
        <taxon>Pseudomonadota</taxon>
        <taxon>Betaproteobacteria</taxon>
        <taxon>Burkholderiales</taxon>
        <taxon>Comamonadaceae</taxon>
    </lineage>
</organism>
<dbReference type="PANTHER" id="PTHR42879">
    <property type="entry name" value="3-OXOACYL-(ACYL-CARRIER-PROTEIN) REDUCTASE"/>
    <property type="match status" value="1"/>
</dbReference>
<evidence type="ECO:0000313" key="4">
    <source>
        <dbReference type="Proteomes" id="UP000252884"/>
    </source>
</evidence>
<dbReference type="InterPro" id="IPR020904">
    <property type="entry name" value="Sc_DH/Rdtase_CS"/>
</dbReference>
<keyword evidence="2" id="KW-0560">Oxidoreductase</keyword>
<dbReference type="FunFam" id="3.40.50.720:FF:000173">
    <property type="entry name" value="3-oxoacyl-[acyl-carrier protein] reductase"/>
    <property type="match status" value="1"/>
</dbReference>
<comment type="caution">
    <text evidence="3">The sequence shown here is derived from an EMBL/GenBank/DDBJ whole genome shotgun (WGS) entry which is preliminary data.</text>
</comment>
<dbReference type="Pfam" id="PF13561">
    <property type="entry name" value="adh_short_C2"/>
    <property type="match status" value="1"/>
</dbReference>
<dbReference type="EMBL" id="QPJK01000017">
    <property type="protein sequence ID" value="RCW63817.1"/>
    <property type="molecule type" value="Genomic_DNA"/>
</dbReference>
<dbReference type="GO" id="GO:0032787">
    <property type="term" value="P:monocarboxylic acid metabolic process"/>
    <property type="evidence" value="ECO:0007669"/>
    <property type="project" value="UniProtKB-ARBA"/>
</dbReference>